<gene>
    <name evidence="5" type="primary">recX</name>
    <name evidence="8" type="ORF">E5Z56_03480</name>
</gene>
<comment type="subcellular location">
    <subcellularLocation>
        <location evidence="1 5">Cytoplasm</location>
    </subcellularLocation>
</comment>
<dbReference type="InterPro" id="IPR053925">
    <property type="entry name" value="RecX_HTH_3rd"/>
</dbReference>
<comment type="similarity">
    <text evidence="2 5">Belongs to the RecX family.</text>
</comment>
<accession>A0A4P8XUY0</accession>
<dbReference type="KEGG" id="ruj:E5Z56_03480"/>
<evidence type="ECO:0000259" key="7">
    <source>
        <dbReference type="Pfam" id="PF21982"/>
    </source>
</evidence>
<dbReference type="Proteomes" id="UP000301475">
    <property type="component" value="Chromosome"/>
</dbReference>
<dbReference type="InterPro" id="IPR053926">
    <property type="entry name" value="RecX_HTH_1st"/>
</dbReference>
<keyword evidence="9" id="KW-1185">Reference proteome</keyword>
<evidence type="ECO:0000256" key="1">
    <source>
        <dbReference type="ARBA" id="ARBA00004496"/>
    </source>
</evidence>
<dbReference type="AlphaFoldDB" id="A0A4P8XUY0"/>
<dbReference type="InterPro" id="IPR036388">
    <property type="entry name" value="WH-like_DNA-bd_sf"/>
</dbReference>
<sequence>MVVTAVEPRRKSFSALYIDGEFAMKLDTETLLANHIRAGVEIDDEDLHNLVIESNNKRAKEKALWLISYRDHSEKELVDKIKRDYSEESALAAVAKLKDLGLVNDENYARRYYKELTLGSKHLSPRGAKYKLMEKGIDRNLIDIIMEETEVDQREQIRIIIEKKYKNFTTDEKYKRRAISGLQRKGFSWDDIKSVMSEYEGENYGY</sequence>
<dbReference type="Pfam" id="PF21981">
    <property type="entry name" value="RecX_HTH3"/>
    <property type="match status" value="1"/>
</dbReference>
<dbReference type="RefSeq" id="WP_138156543.1">
    <property type="nucleotide sequence ID" value="NZ_CP039381.1"/>
</dbReference>
<dbReference type="OrthoDB" id="1734100at2"/>
<reference evidence="8 9" key="1">
    <citation type="submission" date="2019-04" db="EMBL/GenBank/DDBJ databases">
        <authorList>
            <person name="Embree M."/>
            <person name="Gaffney J.R."/>
        </authorList>
    </citation>
    <scope>NUCLEOTIDE SEQUENCE [LARGE SCALE GENOMIC DNA]</scope>
    <source>
        <strain evidence="8 9">JE7A12</strain>
    </source>
</reference>
<dbReference type="InterPro" id="IPR003783">
    <property type="entry name" value="Regulatory_RecX"/>
</dbReference>
<comment type="function">
    <text evidence="5">Modulates RecA activity.</text>
</comment>
<evidence type="ECO:0000313" key="8">
    <source>
        <dbReference type="EMBL" id="QCT06472.1"/>
    </source>
</evidence>
<dbReference type="GO" id="GO:0005737">
    <property type="term" value="C:cytoplasm"/>
    <property type="evidence" value="ECO:0007669"/>
    <property type="project" value="UniProtKB-SubCell"/>
</dbReference>
<evidence type="ECO:0000256" key="5">
    <source>
        <dbReference type="HAMAP-Rule" id="MF_01114"/>
    </source>
</evidence>
<protein>
    <recommendedName>
        <fullName evidence="3 5">Regulatory protein RecX</fullName>
    </recommendedName>
</protein>
<proteinExistence type="inferred from homology"/>
<evidence type="ECO:0000313" key="9">
    <source>
        <dbReference type="Proteomes" id="UP000301475"/>
    </source>
</evidence>
<evidence type="ECO:0000256" key="4">
    <source>
        <dbReference type="ARBA" id="ARBA00022490"/>
    </source>
</evidence>
<dbReference type="Gene3D" id="1.10.10.10">
    <property type="entry name" value="Winged helix-like DNA-binding domain superfamily/Winged helix DNA-binding domain"/>
    <property type="match status" value="2"/>
</dbReference>
<evidence type="ECO:0000256" key="3">
    <source>
        <dbReference type="ARBA" id="ARBA00018111"/>
    </source>
</evidence>
<dbReference type="HAMAP" id="MF_01114">
    <property type="entry name" value="RecX"/>
    <property type="match status" value="1"/>
</dbReference>
<evidence type="ECO:0000259" key="6">
    <source>
        <dbReference type="Pfam" id="PF21981"/>
    </source>
</evidence>
<feature type="domain" description="RecX third three-helical" evidence="6">
    <location>
        <begin position="153"/>
        <end position="196"/>
    </location>
</feature>
<dbReference type="PANTHER" id="PTHR33602">
    <property type="entry name" value="REGULATORY PROTEIN RECX FAMILY PROTEIN"/>
    <property type="match status" value="1"/>
</dbReference>
<feature type="domain" description="RecX first three-helical" evidence="7">
    <location>
        <begin position="59"/>
        <end position="97"/>
    </location>
</feature>
<evidence type="ECO:0000256" key="2">
    <source>
        <dbReference type="ARBA" id="ARBA00009695"/>
    </source>
</evidence>
<dbReference type="EMBL" id="CP039381">
    <property type="protein sequence ID" value="QCT06472.1"/>
    <property type="molecule type" value="Genomic_DNA"/>
</dbReference>
<keyword evidence="4 5" id="KW-0963">Cytoplasm</keyword>
<name>A0A4P8XUY0_9FIRM</name>
<dbReference type="PANTHER" id="PTHR33602:SF1">
    <property type="entry name" value="REGULATORY PROTEIN RECX FAMILY PROTEIN"/>
    <property type="match status" value="1"/>
</dbReference>
<organism evidence="8 9">
    <name type="scientific">Ruminococcus bovis</name>
    <dbReference type="NCBI Taxonomy" id="2564099"/>
    <lineage>
        <taxon>Bacteria</taxon>
        <taxon>Bacillati</taxon>
        <taxon>Bacillota</taxon>
        <taxon>Clostridia</taxon>
        <taxon>Eubacteriales</taxon>
        <taxon>Oscillospiraceae</taxon>
        <taxon>Ruminococcus</taxon>
    </lineage>
</organism>
<dbReference type="GO" id="GO:0006282">
    <property type="term" value="P:regulation of DNA repair"/>
    <property type="evidence" value="ECO:0007669"/>
    <property type="project" value="UniProtKB-UniRule"/>
</dbReference>
<dbReference type="Pfam" id="PF21982">
    <property type="entry name" value="RecX_HTH1"/>
    <property type="match status" value="1"/>
</dbReference>